<reference evidence="2" key="1">
    <citation type="submission" date="2016-10" db="EMBL/GenBank/DDBJ databases">
        <authorList>
            <person name="Varghese N."/>
            <person name="Submissions S."/>
        </authorList>
    </citation>
    <scope>NUCLEOTIDE SEQUENCE [LARGE SCALE GENOMIC DNA]</scope>
    <source>
        <strain evidence="2">DSM 44718</strain>
    </source>
</reference>
<sequence>MAAETFAAMGTMTARTLVPSHVGRLPRTNLEMADLDGEAHRGVERIFPRSFRCLAMARTRCDLGPTALDREGGPGV</sequence>
<accession>A0A1H3U7I9</accession>
<gene>
    <name evidence="1" type="ORF">SAMN05421684_6710</name>
</gene>
<name>A0A1H3U7I9_9ACTN</name>
<keyword evidence="2" id="KW-1185">Reference proteome</keyword>
<protein>
    <submittedName>
        <fullName evidence="1">Uncharacterized protein</fullName>
    </submittedName>
</protein>
<organism evidence="1 2">
    <name type="scientific">Asanoa ishikariensis</name>
    <dbReference type="NCBI Taxonomy" id="137265"/>
    <lineage>
        <taxon>Bacteria</taxon>
        <taxon>Bacillati</taxon>
        <taxon>Actinomycetota</taxon>
        <taxon>Actinomycetes</taxon>
        <taxon>Micromonosporales</taxon>
        <taxon>Micromonosporaceae</taxon>
        <taxon>Asanoa</taxon>
    </lineage>
</organism>
<proteinExistence type="predicted"/>
<evidence type="ECO:0000313" key="2">
    <source>
        <dbReference type="Proteomes" id="UP000199632"/>
    </source>
</evidence>
<evidence type="ECO:0000313" key="1">
    <source>
        <dbReference type="EMBL" id="SDZ58436.1"/>
    </source>
</evidence>
<dbReference type="EMBL" id="FNQB01000004">
    <property type="protein sequence ID" value="SDZ58436.1"/>
    <property type="molecule type" value="Genomic_DNA"/>
</dbReference>
<dbReference type="AlphaFoldDB" id="A0A1H3U7I9"/>
<dbReference type="STRING" id="137265.SAMN05421684_6710"/>
<dbReference type="Proteomes" id="UP000199632">
    <property type="component" value="Unassembled WGS sequence"/>
</dbReference>